<dbReference type="InterPro" id="IPR008271">
    <property type="entry name" value="Ser/Thr_kinase_AS"/>
</dbReference>
<dbReference type="InterPro" id="IPR000719">
    <property type="entry name" value="Prot_kinase_dom"/>
</dbReference>
<comment type="subcellular location">
    <subcellularLocation>
        <location evidence="1">Membrane</location>
        <topology evidence="1">Single-pass type I membrane protein</topology>
    </subcellularLocation>
</comment>
<evidence type="ECO:0000256" key="12">
    <source>
        <dbReference type="PROSITE-ProRule" id="PRU10141"/>
    </source>
</evidence>
<comment type="caution">
    <text evidence="15">The sequence shown here is derived from an EMBL/GenBank/DDBJ whole genome shotgun (WGS) entry which is preliminary data.</text>
</comment>
<reference evidence="15 16" key="1">
    <citation type="journal article" date="2023" name="BMC Biotechnol.">
        <title>Vitis rotundifolia cv Carlos genome sequencing.</title>
        <authorList>
            <person name="Huff M."/>
            <person name="Hulse-Kemp A."/>
            <person name="Scheffler B."/>
            <person name="Youngblood R."/>
            <person name="Simpson S."/>
            <person name="Babiker E."/>
            <person name="Staton M."/>
        </authorList>
    </citation>
    <scope>NUCLEOTIDE SEQUENCE [LARGE SCALE GENOMIC DNA]</scope>
    <source>
        <tissue evidence="15">Leaf</tissue>
    </source>
</reference>
<evidence type="ECO:0000256" key="10">
    <source>
        <dbReference type="ARBA" id="ARBA00023136"/>
    </source>
</evidence>
<keyword evidence="11" id="KW-0325">Glycoprotein</keyword>
<protein>
    <recommendedName>
        <fullName evidence="14">Protein kinase domain-containing protein</fullName>
    </recommendedName>
</protein>
<dbReference type="InterPro" id="IPR017441">
    <property type="entry name" value="Protein_kinase_ATP_BS"/>
</dbReference>
<evidence type="ECO:0000256" key="5">
    <source>
        <dbReference type="ARBA" id="ARBA00022729"/>
    </source>
</evidence>
<dbReference type="GO" id="GO:0016020">
    <property type="term" value="C:membrane"/>
    <property type="evidence" value="ECO:0007669"/>
    <property type="project" value="UniProtKB-SubCell"/>
</dbReference>
<dbReference type="Gene3D" id="1.10.510.10">
    <property type="entry name" value="Transferase(Phosphotransferase) domain 1"/>
    <property type="match status" value="1"/>
</dbReference>
<keyword evidence="16" id="KW-1185">Reference proteome</keyword>
<keyword evidence="8 12" id="KW-0067">ATP-binding</keyword>
<name>A0AA38YZW0_VITRO</name>
<organism evidence="15 16">
    <name type="scientific">Vitis rotundifolia</name>
    <name type="common">Muscadine grape</name>
    <dbReference type="NCBI Taxonomy" id="103349"/>
    <lineage>
        <taxon>Eukaryota</taxon>
        <taxon>Viridiplantae</taxon>
        <taxon>Streptophyta</taxon>
        <taxon>Embryophyta</taxon>
        <taxon>Tracheophyta</taxon>
        <taxon>Spermatophyta</taxon>
        <taxon>Magnoliopsida</taxon>
        <taxon>eudicotyledons</taxon>
        <taxon>Gunneridae</taxon>
        <taxon>Pentapetalae</taxon>
        <taxon>rosids</taxon>
        <taxon>Vitales</taxon>
        <taxon>Vitaceae</taxon>
        <taxon>Viteae</taxon>
        <taxon>Vitis</taxon>
    </lineage>
</organism>
<gene>
    <name evidence="15" type="ORF">PVL29_021626</name>
</gene>
<dbReference type="Pfam" id="PF13947">
    <property type="entry name" value="GUB_WAK_bind"/>
    <property type="match status" value="1"/>
</dbReference>
<evidence type="ECO:0000256" key="13">
    <source>
        <dbReference type="SAM" id="SignalP"/>
    </source>
</evidence>
<evidence type="ECO:0000313" key="15">
    <source>
        <dbReference type="EMBL" id="KAJ9679771.1"/>
    </source>
</evidence>
<keyword evidence="2" id="KW-0723">Serine/threonine-protein kinase</keyword>
<dbReference type="SUPFAM" id="SSF56112">
    <property type="entry name" value="Protein kinase-like (PK-like)"/>
    <property type="match status" value="1"/>
</dbReference>
<feature type="signal peptide" evidence="13">
    <location>
        <begin position="1"/>
        <end position="25"/>
    </location>
</feature>
<dbReference type="InterPro" id="IPR045874">
    <property type="entry name" value="LRK10/LRL21-25-like"/>
</dbReference>
<dbReference type="SMART" id="SM00220">
    <property type="entry name" value="S_TKc"/>
    <property type="match status" value="1"/>
</dbReference>
<evidence type="ECO:0000256" key="7">
    <source>
        <dbReference type="ARBA" id="ARBA00022777"/>
    </source>
</evidence>
<dbReference type="Pfam" id="PF00069">
    <property type="entry name" value="Pkinase"/>
    <property type="match status" value="1"/>
</dbReference>
<keyword evidence="7" id="KW-0418">Kinase</keyword>
<evidence type="ECO:0000256" key="3">
    <source>
        <dbReference type="ARBA" id="ARBA00022679"/>
    </source>
</evidence>
<evidence type="ECO:0000256" key="11">
    <source>
        <dbReference type="ARBA" id="ARBA00023180"/>
    </source>
</evidence>
<evidence type="ECO:0000256" key="6">
    <source>
        <dbReference type="ARBA" id="ARBA00022741"/>
    </source>
</evidence>
<dbReference type="GO" id="GO:0004674">
    <property type="term" value="F:protein serine/threonine kinase activity"/>
    <property type="evidence" value="ECO:0007669"/>
    <property type="project" value="UniProtKB-KW"/>
</dbReference>
<keyword evidence="3" id="KW-0808">Transferase</keyword>
<evidence type="ECO:0000313" key="16">
    <source>
        <dbReference type="Proteomes" id="UP001168098"/>
    </source>
</evidence>
<accession>A0AA38YZW0</accession>
<evidence type="ECO:0000259" key="14">
    <source>
        <dbReference type="PROSITE" id="PS50011"/>
    </source>
</evidence>
<dbReference type="PANTHER" id="PTHR27009">
    <property type="entry name" value="RUST RESISTANCE KINASE LR10-RELATED"/>
    <property type="match status" value="1"/>
</dbReference>
<keyword evidence="5 13" id="KW-0732">Signal</keyword>
<evidence type="ECO:0000256" key="4">
    <source>
        <dbReference type="ARBA" id="ARBA00022692"/>
    </source>
</evidence>
<dbReference type="GO" id="GO:0005524">
    <property type="term" value="F:ATP binding"/>
    <property type="evidence" value="ECO:0007669"/>
    <property type="project" value="UniProtKB-UniRule"/>
</dbReference>
<dbReference type="PROSITE" id="PS00107">
    <property type="entry name" value="PROTEIN_KINASE_ATP"/>
    <property type="match status" value="1"/>
</dbReference>
<evidence type="ECO:0000256" key="9">
    <source>
        <dbReference type="ARBA" id="ARBA00022989"/>
    </source>
</evidence>
<evidence type="ECO:0000256" key="8">
    <source>
        <dbReference type="ARBA" id="ARBA00022840"/>
    </source>
</evidence>
<dbReference type="InterPro" id="IPR025287">
    <property type="entry name" value="WAK_GUB"/>
</dbReference>
<feature type="domain" description="Protein kinase" evidence="14">
    <location>
        <begin position="289"/>
        <end position="568"/>
    </location>
</feature>
<evidence type="ECO:0000256" key="2">
    <source>
        <dbReference type="ARBA" id="ARBA00022527"/>
    </source>
</evidence>
<feature type="chain" id="PRO_5041287736" description="Protein kinase domain-containing protein" evidence="13">
    <location>
        <begin position="26"/>
        <end position="600"/>
    </location>
</feature>
<dbReference type="Gene3D" id="3.30.200.20">
    <property type="entry name" value="Phosphorylase Kinase, domain 1"/>
    <property type="match status" value="1"/>
</dbReference>
<dbReference type="FunFam" id="3.30.200.20:FF:000178">
    <property type="entry name" value="serine/threonine-protein kinase PBS1-like"/>
    <property type="match status" value="1"/>
</dbReference>
<dbReference type="GO" id="GO:0030247">
    <property type="term" value="F:polysaccharide binding"/>
    <property type="evidence" value="ECO:0007669"/>
    <property type="project" value="InterPro"/>
</dbReference>
<dbReference type="AlphaFoldDB" id="A0AA38YZW0"/>
<dbReference type="PROSITE" id="PS00108">
    <property type="entry name" value="PROTEIN_KINASE_ST"/>
    <property type="match status" value="1"/>
</dbReference>
<dbReference type="EMBL" id="JARBHA010000016">
    <property type="protein sequence ID" value="KAJ9679771.1"/>
    <property type="molecule type" value="Genomic_DNA"/>
</dbReference>
<sequence>MLRRILYPGFAALLLILLLPITCKAKQNHRVCTSSCGNIHNISYPFRLKDDPRSCGESEYELACENNLTILYLYSGKYKVEEINYEIFTIRVVDTGLQKDDCSSLPLHSLTYKNFTLERSTRYWPRNENLDLNFIDCEAPISSSLYKDMAPCSKNSSAHFSLSSIQTYSYVVVGYMSLSDLENSCRTDLAVSVSTRGQKIDNSSCSGIHDGMLYGTDLQWCKCLSSVCPPCVPIVVRTLFWSPCVVIFLIYKWRRRNLSMYHAIEEFIQAQNNLTPIRYSYSNIKKITKGFKEKLGEGGYGSVYKGKLRSGHFVAVKMMTSSKANGQDFINEVATIGRIHHVNVVQLIGFCVEGSKRALVYDFMPNGSLDKYVFPEKEGNISLLSLEKMYEISLGVAYGIEYLHRGCDTQILHFDIKPHNILLDKNFTPKVSDFGLAKSYPIDHSIVSLTAARGTRGYMAPELFYKNIGGVSYKADVYSFGMLLMEMVGRRKNLNVFAEHSSQIYFPSWVYEQFNEGKDIEMDDATEEGKELSKKLIIVALWCIQLKPSDRPSMNKVVEMLEENVELLQMPPKPLLTPQEVAVEDHVNNKNPVEMSISIK</sequence>
<dbReference type="Proteomes" id="UP001168098">
    <property type="component" value="Unassembled WGS sequence"/>
</dbReference>
<feature type="binding site" evidence="12">
    <location>
        <position position="317"/>
    </location>
    <ligand>
        <name>ATP</name>
        <dbReference type="ChEBI" id="CHEBI:30616"/>
    </ligand>
</feature>
<proteinExistence type="predicted"/>
<evidence type="ECO:0000256" key="1">
    <source>
        <dbReference type="ARBA" id="ARBA00004479"/>
    </source>
</evidence>
<keyword evidence="6 12" id="KW-0547">Nucleotide-binding</keyword>
<dbReference type="InterPro" id="IPR011009">
    <property type="entry name" value="Kinase-like_dom_sf"/>
</dbReference>
<dbReference type="PROSITE" id="PS50011">
    <property type="entry name" value="PROTEIN_KINASE_DOM"/>
    <property type="match status" value="1"/>
</dbReference>
<keyword evidence="9" id="KW-1133">Transmembrane helix</keyword>
<keyword evidence="4" id="KW-0812">Transmembrane</keyword>
<keyword evidence="10" id="KW-0472">Membrane</keyword>
<dbReference type="FunFam" id="1.10.510.10:FF:000590">
    <property type="entry name" value="PR5-like receptor kinase"/>
    <property type="match status" value="1"/>
</dbReference>